<keyword evidence="2" id="KW-1185">Reference proteome</keyword>
<organism evidence="1 2">
    <name type="scientific">Phyllobacterium bourgognense</name>
    <dbReference type="NCBI Taxonomy" id="314236"/>
    <lineage>
        <taxon>Bacteria</taxon>
        <taxon>Pseudomonadati</taxon>
        <taxon>Pseudomonadota</taxon>
        <taxon>Alphaproteobacteria</taxon>
        <taxon>Hyphomicrobiales</taxon>
        <taxon>Phyllobacteriaceae</taxon>
        <taxon>Phyllobacterium</taxon>
    </lineage>
</organism>
<evidence type="ECO:0000313" key="2">
    <source>
        <dbReference type="Proteomes" id="UP000253324"/>
    </source>
</evidence>
<comment type="caution">
    <text evidence="1">The sequence shown here is derived from an EMBL/GenBank/DDBJ whole genome shotgun (WGS) entry which is preliminary data.</text>
</comment>
<gene>
    <name evidence="1" type="ORF">C7476_12428</name>
</gene>
<dbReference type="AlphaFoldDB" id="A0A368YHZ9"/>
<reference evidence="1 2" key="1">
    <citation type="submission" date="2018-07" db="EMBL/GenBank/DDBJ databases">
        <title>Genomic Encyclopedia of Type Strains, Phase III (KMG-III): the genomes of soil and plant-associated and newly described type strains.</title>
        <authorList>
            <person name="Whitman W."/>
        </authorList>
    </citation>
    <scope>NUCLEOTIDE SEQUENCE [LARGE SCALE GENOMIC DNA]</scope>
    <source>
        <strain evidence="1 2">31-25a</strain>
    </source>
</reference>
<evidence type="ECO:0000313" key="1">
    <source>
        <dbReference type="EMBL" id="RCW78497.1"/>
    </source>
</evidence>
<sequence length="31" mass="3345">MKACPEISDYATRGYLGISSSAYEDALDIFG</sequence>
<dbReference type="EMBL" id="QPJM01000024">
    <property type="protein sequence ID" value="RCW78497.1"/>
    <property type="molecule type" value="Genomic_DNA"/>
</dbReference>
<dbReference type="Proteomes" id="UP000253324">
    <property type="component" value="Unassembled WGS sequence"/>
</dbReference>
<name>A0A368YHZ9_9HYPH</name>
<proteinExistence type="predicted"/>
<accession>A0A368YHZ9</accession>
<protein>
    <submittedName>
        <fullName evidence="1">Uncharacterized protein</fullName>
    </submittedName>
</protein>